<dbReference type="GeneID" id="63026273"/>
<name>A0A7G8LMA6_9CAUD</name>
<evidence type="ECO:0000313" key="2">
    <source>
        <dbReference type="Proteomes" id="UP000515899"/>
    </source>
</evidence>
<dbReference type="Proteomes" id="UP000515899">
    <property type="component" value="Segment"/>
</dbReference>
<evidence type="ECO:0000313" key="1">
    <source>
        <dbReference type="EMBL" id="QNJ58378.1"/>
    </source>
</evidence>
<dbReference type="KEGG" id="vg:63026273"/>
<dbReference type="EMBL" id="MT723941">
    <property type="protein sequence ID" value="QNJ58378.1"/>
    <property type="molecule type" value="Genomic_DNA"/>
</dbReference>
<proteinExistence type="predicted"/>
<gene>
    <name evidence="1" type="primary">57</name>
    <name evidence="1" type="ORF">SEA_YORKONYX_57</name>
</gene>
<dbReference type="RefSeq" id="YP_010001766.1">
    <property type="nucleotide sequence ID" value="NC_053236.1"/>
</dbReference>
<accession>A0A7G8LMA6</accession>
<organism evidence="1 2">
    <name type="scientific">Gordonia phage YorkOnyx</name>
    <dbReference type="NCBI Taxonomy" id="2762402"/>
    <lineage>
        <taxon>Viruses</taxon>
        <taxon>Duplodnaviria</taxon>
        <taxon>Heunggongvirae</taxon>
        <taxon>Uroviricota</taxon>
        <taxon>Caudoviricetes</taxon>
        <taxon>Stackebrandtviridae</taxon>
        <taxon>Schenleyvirinae</taxon>
        <taxon>Kroosvirus</taxon>
        <taxon>Kroosvirus yorkonyx</taxon>
    </lineage>
</organism>
<reference evidence="1 2" key="1">
    <citation type="submission" date="2020-07" db="EMBL/GenBank/DDBJ databases">
        <authorList>
            <person name="Bortz R.L."/>
            <person name="Albanowski M.L."/>
            <person name="Bains A."/>
            <person name="Bellamkonda B.D."/>
            <person name="Forbes S.A."/>
            <person name="Garner G.K."/>
            <person name="Gay E.L."/>
            <person name="Kasibhatla N.P."/>
            <person name="Pedlow M.R."/>
            <person name="Riley H.L."/>
            <person name="Trexler J."/>
            <person name="Butela K.A."/>
            <person name="Garlena R.A."/>
            <person name="Russell D.A."/>
            <person name="Pope W.H."/>
            <person name="Jacobs-Sera D."/>
            <person name="Hatfull G.F."/>
        </authorList>
    </citation>
    <scope>NUCLEOTIDE SEQUENCE [LARGE SCALE GENOMIC DNA]</scope>
</reference>
<sequence>MTDHRTPRRTPRTDADELINRARTTDHLVDIPGIGAVATAAAILDLADAIRESNEPAVTNVDATEPDASTYVDVMFDGPPGPESGRFIEVENQHRASIRFGEWVEFPDGRWALRIHRSDVERIKPDVFDDDDDSDVGPPEPTCDAEGCGRVAGHEGVHLVAEPFTLPPITVQRGGVRYHHVLHTSEGGDTSAVARDVPDGSHIVGRAPATEPVSSPVQPPNGDADPLWRLRLLTGRARRAVGRVPLPPSRYTLGALVDDLDETVQQLIKSRDNCADA</sequence>
<protein>
    <submittedName>
        <fullName evidence="1">Uncharacterized protein</fullName>
    </submittedName>
</protein>
<keyword evidence="2" id="KW-1185">Reference proteome</keyword>